<evidence type="ECO:0000313" key="2">
    <source>
        <dbReference type="Proteomes" id="UP000464658"/>
    </source>
</evidence>
<accession>A0A5S9M8N7</accession>
<dbReference type="AlphaFoldDB" id="A0A5S9M8N7"/>
<proteinExistence type="predicted"/>
<evidence type="ECO:0008006" key="3">
    <source>
        <dbReference type="Google" id="ProtNLM"/>
    </source>
</evidence>
<sequence length="114" mass="13483">MDKEKQTATAKGIYNQIKNLEEHVCQMTKDTFGVTLDRHEFVFLLLIEPAIGHYKSIETVEEKLTFFQSHTPHLFEAIHSFINQLELIFHQEIANRKVMTLILLQYYVYSRKLP</sequence>
<reference evidence="1 2" key="1">
    <citation type="submission" date="2019-12" db="EMBL/GenBank/DDBJ databases">
        <title>Full genome sequence of a Bacillus safensis strain isolated from commercially available natto in Indonesia.</title>
        <authorList>
            <person name="Yoshida M."/>
            <person name="Uomi M."/>
            <person name="Waturangi D."/>
            <person name="Ekaputri J.J."/>
            <person name="Setiamarga D.H.E."/>
        </authorList>
    </citation>
    <scope>NUCLEOTIDE SEQUENCE [LARGE SCALE GENOMIC DNA]</scope>
    <source>
        <strain evidence="1 2">IDN1</strain>
    </source>
</reference>
<dbReference type="Proteomes" id="UP000464658">
    <property type="component" value="Chromosome"/>
</dbReference>
<organism evidence="1 2">
    <name type="scientific">Bacillus safensis</name>
    <dbReference type="NCBI Taxonomy" id="561879"/>
    <lineage>
        <taxon>Bacteria</taxon>
        <taxon>Bacillati</taxon>
        <taxon>Bacillota</taxon>
        <taxon>Bacilli</taxon>
        <taxon>Bacillales</taxon>
        <taxon>Bacillaceae</taxon>
        <taxon>Bacillus</taxon>
    </lineage>
</organism>
<dbReference type="EMBL" id="AP021906">
    <property type="protein sequence ID" value="BBP87906.1"/>
    <property type="molecule type" value="Genomic_DNA"/>
</dbReference>
<gene>
    <name evidence="1" type="ORF">BsIDN1_15240</name>
</gene>
<protein>
    <recommendedName>
        <fullName evidence="3">PRD domain-containing protein</fullName>
    </recommendedName>
</protein>
<evidence type="ECO:0000313" key="1">
    <source>
        <dbReference type="EMBL" id="BBP87906.1"/>
    </source>
</evidence>
<name>A0A5S9M8N7_BACIA</name>